<accession>A0A149UPN3</accession>
<reference evidence="2 3" key="1">
    <citation type="submission" date="2015-06" db="EMBL/GenBank/DDBJ databases">
        <title>Improved classification and identification of acetic acid bacteria using matrix-assisted laser desorption/ionization time-of-flight mass spectrometry; Gluconobacter nephelii and Gluconobacter uchimurae are later heterotypic synonyms of Gluconobacter japonicus and Gluconobacter oxydans, respectively.</title>
        <authorList>
            <person name="Li L."/>
            <person name="Cleenwerck I."/>
            <person name="De Vuyst L."/>
            <person name="Vandamme P."/>
        </authorList>
    </citation>
    <scope>NUCLEOTIDE SEQUENCE [LARGE SCALE GENOMIC DNA]</scope>
    <source>
        <strain evidence="2 3">LMG 1699</strain>
    </source>
</reference>
<dbReference type="AlphaFoldDB" id="A0A149UPN3"/>
<comment type="caution">
    <text evidence="2">The sequence shown here is derived from an EMBL/GenBank/DDBJ whole genome shotgun (WGS) entry which is preliminary data.</text>
</comment>
<feature type="compositionally biased region" description="Basic and acidic residues" evidence="1">
    <location>
        <begin position="35"/>
        <end position="51"/>
    </location>
</feature>
<dbReference type="PATRIC" id="fig|178901.14.peg.3588"/>
<protein>
    <submittedName>
        <fullName evidence="2">Uncharacterized protein</fullName>
    </submittedName>
</protein>
<name>A0A149UPN3_9PROT</name>
<sequence length="68" mass="8116">MKLMHGFLEQAKAVFYQHVSETKKRRANAELEASMTHRLERLRTQPRDARGRYMRTGGRATWKNRRTV</sequence>
<evidence type="ECO:0000256" key="1">
    <source>
        <dbReference type="SAM" id="MobiDB-lite"/>
    </source>
</evidence>
<organism evidence="2 3">
    <name type="scientific">Acetobacter malorum</name>
    <dbReference type="NCBI Taxonomy" id="178901"/>
    <lineage>
        <taxon>Bacteria</taxon>
        <taxon>Pseudomonadati</taxon>
        <taxon>Pseudomonadota</taxon>
        <taxon>Alphaproteobacteria</taxon>
        <taxon>Acetobacterales</taxon>
        <taxon>Acetobacteraceae</taxon>
        <taxon>Acetobacter</taxon>
    </lineage>
</organism>
<feature type="region of interest" description="Disordered" evidence="1">
    <location>
        <begin position="29"/>
        <end position="68"/>
    </location>
</feature>
<proteinExistence type="predicted"/>
<gene>
    <name evidence="2" type="ORF">AD951_04300</name>
</gene>
<evidence type="ECO:0000313" key="2">
    <source>
        <dbReference type="EMBL" id="KXV69950.1"/>
    </source>
</evidence>
<dbReference type="RefSeq" id="WP_061499665.1">
    <property type="nucleotide sequence ID" value="NZ_LHZX01000256.1"/>
</dbReference>
<dbReference type="EMBL" id="LHZX01000256">
    <property type="protein sequence ID" value="KXV69950.1"/>
    <property type="molecule type" value="Genomic_DNA"/>
</dbReference>
<dbReference type="Proteomes" id="UP000075377">
    <property type="component" value="Unassembled WGS sequence"/>
</dbReference>
<evidence type="ECO:0000313" key="3">
    <source>
        <dbReference type="Proteomes" id="UP000075377"/>
    </source>
</evidence>